<feature type="signal peptide" evidence="1">
    <location>
        <begin position="1"/>
        <end position="26"/>
    </location>
</feature>
<keyword evidence="3" id="KW-1185">Reference proteome</keyword>
<organism evidence="2 3">
    <name type="scientific">Lampropedia aestuarii</name>
    <dbReference type="NCBI Taxonomy" id="2562762"/>
    <lineage>
        <taxon>Bacteria</taxon>
        <taxon>Pseudomonadati</taxon>
        <taxon>Pseudomonadota</taxon>
        <taxon>Betaproteobacteria</taxon>
        <taxon>Burkholderiales</taxon>
        <taxon>Comamonadaceae</taxon>
        <taxon>Lampropedia</taxon>
    </lineage>
</organism>
<comment type="caution">
    <text evidence="2">The sequence shown here is derived from an EMBL/GenBank/DDBJ whole genome shotgun (WGS) entry which is preliminary data.</text>
</comment>
<evidence type="ECO:0000313" key="2">
    <source>
        <dbReference type="EMBL" id="THJ33764.1"/>
    </source>
</evidence>
<feature type="chain" id="PRO_5020919214" evidence="1">
    <location>
        <begin position="27"/>
        <end position="214"/>
    </location>
</feature>
<proteinExistence type="predicted"/>
<gene>
    <name evidence="2" type="ORF">E8K88_08895</name>
</gene>
<dbReference type="Proteomes" id="UP000306236">
    <property type="component" value="Unassembled WGS sequence"/>
</dbReference>
<evidence type="ECO:0000256" key="1">
    <source>
        <dbReference type="SAM" id="SignalP"/>
    </source>
</evidence>
<evidence type="ECO:0000313" key="3">
    <source>
        <dbReference type="Proteomes" id="UP000306236"/>
    </source>
</evidence>
<dbReference type="AlphaFoldDB" id="A0A4S5BMC8"/>
<protein>
    <submittedName>
        <fullName evidence="2">DUF4390 domain-containing protein</fullName>
    </submittedName>
</protein>
<sequence>MVRLYLKRCLLWLVSVCWLTATLAFAQSNLDVSGDSVLQEVHWAVEPDGAVVVSAQMVLMLSRPMVEALHQGIPVYFVAQASLTRTRWWLWDKKDIDAHRYWRLSYQPLTRVWRLQSSQESSKHTDSSQGLAQYFDSLDQALALMQRISNWRIGERSQLARDQAYVARFSLGVDQERLPRPLQFDAQGRNDWDLLLRASESAVLLPQAQGGATQ</sequence>
<dbReference type="EMBL" id="SSWX01000009">
    <property type="protein sequence ID" value="THJ33764.1"/>
    <property type="molecule type" value="Genomic_DNA"/>
</dbReference>
<dbReference type="InterPro" id="IPR025500">
    <property type="entry name" value="DUF4390"/>
</dbReference>
<dbReference type="Pfam" id="PF14334">
    <property type="entry name" value="DUF4390"/>
    <property type="match status" value="1"/>
</dbReference>
<reference evidence="2 3" key="1">
    <citation type="submission" date="2019-04" db="EMBL/GenBank/DDBJ databases">
        <title>Lampropedia sp YIM MLB12 draf genome.</title>
        <authorList>
            <person name="Wang Y.-X."/>
        </authorList>
    </citation>
    <scope>NUCLEOTIDE SEQUENCE [LARGE SCALE GENOMIC DNA]</scope>
    <source>
        <strain evidence="2 3">YIM MLB12</strain>
    </source>
</reference>
<accession>A0A4S5BMC8</accession>
<dbReference type="RefSeq" id="WP_136406299.1">
    <property type="nucleotide sequence ID" value="NZ_SSWX01000009.1"/>
</dbReference>
<keyword evidence="1" id="KW-0732">Signal</keyword>
<dbReference type="OrthoDB" id="5298153at2"/>
<name>A0A4S5BMC8_9BURK</name>